<evidence type="ECO:0000313" key="2">
    <source>
        <dbReference type="Ensembl" id="ENSOSIP00000038219.1"/>
    </source>
</evidence>
<sequence length="137" mass="16012">MDKDTLLILQNAHTEFNKRNFNLAEGLYSKFISSCFRSSNCEAGKLATAYNNRGQIKYFRVDFNEAIEDYTSAIQADSQFEVPFYNRGLIHYRLGRYTALTIKITRKIIDVERKNLLPLKTLKIKALLFSCQFEVYF</sequence>
<keyword evidence="3" id="KW-1185">Reference proteome</keyword>
<dbReference type="Proteomes" id="UP000694383">
    <property type="component" value="Unplaced"/>
</dbReference>
<dbReference type="GeneTree" id="ENSGT00390000011905"/>
<keyword evidence="1" id="KW-0802">TPR repeat</keyword>
<evidence type="ECO:0000256" key="1">
    <source>
        <dbReference type="PROSITE-ProRule" id="PRU00339"/>
    </source>
</evidence>
<accession>A0A8C7ZAX2</accession>
<dbReference type="SUPFAM" id="SSF48452">
    <property type="entry name" value="TPR-like"/>
    <property type="match status" value="1"/>
</dbReference>
<proteinExistence type="predicted"/>
<dbReference type="InterPro" id="IPR011990">
    <property type="entry name" value="TPR-like_helical_dom_sf"/>
</dbReference>
<reference evidence="2" key="1">
    <citation type="submission" date="2025-08" db="UniProtKB">
        <authorList>
            <consortium name="Ensembl"/>
        </authorList>
    </citation>
    <scope>IDENTIFICATION</scope>
</reference>
<name>A0A8C7ZAX2_9TELE</name>
<organism evidence="2 3">
    <name type="scientific">Oryzias sinensis</name>
    <name type="common">Chinese medaka</name>
    <dbReference type="NCBI Taxonomy" id="183150"/>
    <lineage>
        <taxon>Eukaryota</taxon>
        <taxon>Metazoa</taxon>
        <taxon>Chordata</taxon>
        <taxon>Craniata</taxon>
        <taxon>Vertebrata</taxon>
        <taxon>Euteleostomi</taxon>
        <taxon>Actinopterygii</taxon>
        <taxon>Neopterygii</taxon>
        <taxon>Teleostei</taxon>
        <taxon>Neoteleostei</taxon>
        <taxon>Acanthomorphata</taxon>
        <taxon>Ovalentaria</taxon>
        <taxon>Atherinomorphae</taxon>
        <taxon>Beloniformes</taxon>
        <taxon>Adrianichthyidae</taxon>
        <taxon>Oryziinae</taxon>
        <taxon>Oryzias</taxon>
    </lineage>
</organism>
<dbReference type="SMART" id="SM00028">
    <property type="entry name" value="TPR"/>
    <property type="match status" value="2"/>
</dbReference>
<dbReference type="Ensembl" id="ENSOSIT00000040294.1">
    <property type="protein sequence ID" value="ENSOSIP00000038219.1"/>
    <property type="gene ID" value="ENSOSIG00000018885.1"/>
</dbReference>
<dbReference type="Gene3D" id="1.25.40.10">
    <property type="entry name" value="Tetratricopeptide repeat domain"/>
    <property type="match status" value="1"/>
</dbReference>
<dbReference type="PANTHER" id="PTHR47059:SF1">
    <property type="entry name" value="TETRATRICOPEPTIDE REPEAT PROTEIN 32"/>
    <property type="match status" value="1"/>
</dbReference>
<feature type="repeat" description="TPR" evidence="1">
    <location>
        <begin position="47"/>
        <end position="80"/>
    </location>
</feature>
<dbReference type="PROSITE" id="PS50005">
    <property type="entry name" value="TPR"/>
    <property type="match status" value="1"/>
</dbReference>
<protein>
    <submittedName>
        <fullName evidence="2">Tetratricopeptide repeat domain 32</fullName>
    </submittedName>
</protein>
<evidence type="ECO:0000313" key="3">
    <source>
        <dbReference type="Proteomes" id="UP000694383"/>
    </source>
</evidence>
<dbReference type="PANTHER" id="PTHR47059">
    <property type="entry name" value="TETRATRICOPEPTIDE REPEAT PROTEIN 32"/>
    <property type="match status" value="1"/>
</dbReference>
<reference evidence="2" key="2">
    <citation type="submission" date="2025-09" db="UniProtKB">
        <authorList>
            <consortium name="Ensembl"/>
        </authorList>
    </citation>
    <scope>IDENTIFICATION</scope>
</reference>
<dbReference type="InterPro" id="IPR019734">
    <property type="entry name" value="TPR_rpt"/>
</dbReference>
<dbReference type="AlphaFoldDB" id="A0A8C7ZAX2"/>